<keyword evidence="12 16" id="KW-1133">Transmembrane helix</keyword>
<dbReference type="InterPro" id="IPR004358">
    <property type="entry name" value="Sig_transdc_His_kin-like_C"/>
</dbReference>
<dbReference type="FunFam" id="1.10.287.130:FF:000049">
    <property type="entry name" value="C4-dicarboxylate transport sensor protein DctB"/>
    <property type="match status" value="1"/>
</dbReference>
<keyword evidence="4" id="KW-1003">Cell membrane</keyword>
<evidence type="ECO:0000256" key="2">
    <source>
        <dbReference type="ARBA" id="ARBA00004429"/>
    </source>
</evidence>
<gene>
    <name evidence="18" type="ORF">E1H14_10465</name>
</gene>
<dbReference type="EMBL" id="SMRS01000007">
    <property type="protein sequence ID" value="KAA0874189.1"/>
    <property type="molecule type" value="Genomic_DNA"/>
</dbReference>
<dbReference type="SUPFAM" id="SSF103190">
    <property type="entry name" value="Sensory domain-like"/>
    <property type="match status" value="1"/>
</dbReference>
<comment type="catalytic activity">
    <reaction evidence="1">
        <text>ATP + protein L-histidine = ADP + protein N-phospho-L-histidine.</text>
        <dbReference type="EC" id="2.7.13.3"/>
    </reaction>
</comment>
<dbReference type="SMART" id="SM00388">
    <property type="entry name" value="HisKA"/>
    <property type="match status" value="1"/>
</dbReference>
<dbReference type="InterPro" id="IPR036097">
    <property type="entry name" value="HisK_dim/P_sf"/>
</dbReference>
<dbReference type="Pfam" id="PF00512">
    <property type="entry name" value="HisKA"/>
    <property type="match status" value="1"/>
</dbReference>
<keyword evidence="11" id="KW-0067">ATP-binding</keyword>
<dbReference type="InterPro" id="IPR036890">
    <property type="entry name" value="HATPase_C_sf"/>
</dbReference>
<dbReference type="SMART" id="SM00387">
    <property type="entry name" value="HATPase_c"/>
    <property type="match status" value="1"/>
</dbReference>
<dbReference type="InterPro" id="IPR003594">
    <property type="entry name" value="HATPase_dom"/>
</dbReference>
<evidence type="ECO:0000256" key="12">
    <source>
        <dbReference type="ARBA" id="ARBA00022989"/>
    </source>
</evidence>
<comment type="subcellular location">
    <subcellularLocation>
        <location evidence="2">Cell inner membrane</location>
        <topology evidence="2">Multi-pass membrane protein</topology>
    </subcellularLocation>
</comment>
<keyword evidence="14 16" id="KW-0472">Membrane</keyword>
<proteinExistence type="predicted"/>
<evidence type="ECO:0000256" key="13">
    <source>
        <dbReference type="ARBA" id="ARBA00023012"/>
    </source>
</evidence>
<dbReference type="EC" id="2.7.13.3" evidence="3"/>
<evidence type="ECO:0000256" key="11">
    <source>
        <dbReference type="ARBA" id="ARBA00022840"/>
    </source>
</evidence>
<keyword evidence="5" id="KW-0997">Cell inner membrane</keyword>
<dbReference type="Gene3D" id="3.30.565.10">
    <property type="entry name" value="Histidine kinase-like ATPase, C-terminal domain"/>
    <property type="match status" value="1"/>
</dbReference>
<dbReference type="SUPFAM" id="SSF55874">
    <property type="entry name" value="ATPase domain of HSP90 chaperone/DNA topoisomerase II/histidine kinase"/>
    <property type="match status" value="1"/>
</dbReference>
<dbReference type="InterPro" id="IPR003661">
    <property type="entry name" value="HisK_dim/P_dom"/>
</dbReference>
<dbReference type="CDD" id="cd00082">
    <property type="entry name" value="HisKA"/>
    <property type="match status" value="1"/>
</dbReference>
<reference evidence="18 19" key="1">
    <citation type="submission" date="2019-03" db="EMBL/GenBank/DDBJ databases">
        <title>Nitrincola sp. nov. isolated from an Indian soda lake.</title>
        <authorList>
            <person name="Joshi A."/>
            <person name="Thite S.V."/>
            <person name="Joseph N."/>
            <person name="Dhotre D."/>
            <person name="Moorthy M."/>
            <person name="Shouche Y.S."/>
        </authorList>
    </citation>
    <scope>NUCLEOTIDE SEQUENCE [LARGE SCALE GENOMIC DNA]</scope>
    <source>
        <strain evidence="18 19">MEB193</strain>
    </source>
</reference>
<dbReference type="Gene3D" id="6.10.250.3020">
    <property type="match status" value="1"/>
</dbReference>
<evidence type="ECO:0000313" key="19">
    <source>
        <dbReference type="Proteomes" id="UP000325302"/>
    </source>
</evidence>
<evidence type="ECO:0000259" key="17">
    <source>
        <dbReference type="PROSITE" id="PS50109"/>
    </source>
</evidence>
<dbReference type="InterPro" id="IPR017055">
    <property type="entry name" value="Sig_transdc_His_kinase_DctB"/>
</dbReference>
<evidence type="ECO:0000256" key="14">
    <source>
        <dbReference type="ARBA" id="ARBA00023136"/>
    </source>
</evidence>
<dbReference type="SUPFAM" id="SSF47384">
    <property type="entry name" value="Homodimeric domain of signal transducing histidine kinase"/>
    <property type="match status" value="1"/>
</dbReference>
<dbReference type="RefSeq" id="WP_149391421.1">
    <property type="nucleotide sequence ID" value="NZ_SMRS01000007.1"/>
</dbReference>
<dbReference type="OrthoDB" id="1931120at2"/>
<dbReference type="GO" id="GO:0005524">
    <property type="term" value="F:ATP binding"/>
    <property type="evidence" value="ECO:0007669"/>
    <property type="project" value="UniProtKB-KW"/>
</dbReference>
<evidence type="ECO:0000256" key="6">
    <source>
        <dbReference type="ARBA" id="ARBA00022553"/>
    </source>
</evidence>
<feature type="domain" description="Histidine kinase" evidence="17">
    <location>
        <begin position="379"/>
        <end position="590"/>
    </location>
</feature>
<dbReference type="Proteomes" id="UP000325302">
    <property type="component" value="Unassembled WGS sequence"/>
</dbReference>
<protein>
    <recommendedName>
        <fullName evidence="15">C4-dicarboxylate transport sensor protein DctB</fullName>
        <ecNumber evidence="3">2.7.13.3</ecNumber>
    </recommendedName>
</protein>
<evidence type="ECO:0000256" key="5">
    <source>
        <dbReference type="ARBA" id="ARBA00022519"/>
    </source>
</evidence>
<keyword evidence="9" id="KW-0547">Nucleotide-binding</keyword>
<keyword evidence="19" id="KW-1185">Reference proteome</keyword>
<dbReference type="Gene3D" id="3.30.450.20">
    <property type="entry name" value="PAS domain"/>
    <property type="match status" value="2"/>
</dbReference>
<dbReference type="CDD" id="cd00075">
    <property type="entry name" value="HATPase"/>
    <property type="match status" value="1"/>
</dbReference>
<comment type="caution">
    <text evidence="18">The sequence shown here is derived from an EMBL/GenBank/DDBJ whole genome shotgun (WGS) entry which is preliminary data.</text>
</comment>
<name>A0A5A9W1U6_9GAMM</name>
<accession>A0A5A9W1U6</accession>
<dbReference type="InterPro" id="IPR033479">
    <property type="entry name" value="dCache_1"/>
</dbReference>
<evidence type="ECO:0000256" key="16">
    <source>
        <dbReference type="SAM" id="Phobius"/>
    </source>
</evidence>
<feature type="transmembrane region" description="Helical" evidence="16">
    <location>
        <begin position="295"/>
        <end position="315"/>
    </location>
</feature>
<evidence type="ECO:0000313" key="18">
    <source>
        <dbReference type="EMBL" id="KAA0874189.1"/>
    </source>
</evidence>
<evidence type="ECO:0000256" key="9">
    <source>
        <dbReference type="ARBA" id="ARBA00022741"/>
    </source>
</evidence>
<dbReference type="InterPro" id="IPR005467">
    <property type="entry name" value="His_kinase_dom"/>
</dbReference>
<dbReference type="PANTHER" id="PTHR43065:SF46">
    <property type="entry name" value="C4-DICARBOXYLATE TRANSPORT SENSOR PROTEIN DCTB"/>
    <property type="match status" value="1"/>
</dbReference>
<sequence length="600" mass="67367">MTLPSRSFLDFRRFWLLMLLFLPLLLTFTAWFSLNLAKEEAQARALERLTLYASSVESALERFEYLPWMLAQYPPLQAALQSQDAQALAEVQAFLLETRQVSGADTLYVMNAEGLTLASSNYLDAGSFVGSRYAYRPYYQDAVSLGRGEFFAIGATTGRPGYFLSRRVQDDSGQLLGVVVVKVDLETLQSDWRLAAEDVLVLDANQVVVLSSHPAWKYRSLMPLSLDQRLRIDQGRQFSRVDIQPLGEAQDVLYQVATGEASSDGLYRLQSIPLSRLGWQLVYAIPQPPLYRQTLLVTSLALVIYVLLLTGFVAWRERQKRMQEALLAEQALRDANDQLEHQVMERTAQLQERTHVLEMTQRDLVQAAKLASLGTLAAGVAHELNQPISAIRTYSATAAKLLQRQQTEALPEVLEKITQLTQRMGQITQQMRVFVPNQQVTLTAVDWVQRIGLVLEQLQPGLSQGRVCVNWQPPDRAWIWGDATRLEQILVNLLNNALDALKATAQPQLNLLLRPEKKGWCLRIEDNGVGLQPEQLDRLFDPFYSTKGVGEGMGLGLFICYGLVQDLGGQIRAEALAQGAAFELWLPAAEESFEGVENER</sequence>
<dbReference type="AlphaFoldDB" id="A0A5A9W1U6"/>
<evidence type="ECO:0000256" key="15">
    <source>
        <dbReference type="ARBA" id="ARBA00073143"/>
    </source>
</evidence>
<dbReference type="Pfam" id="PF02518">
    <property type="entry name" value="HATPase_c"/>
    <property type="match status" value="1"/>
</dbReference>
<evidence type="ECO:0000256" key="4">
    <source>
        <dbReference type="ARBA" id="ARBA00022475"/>
    </source>
</evidence>
<dbReference type="GO" id="GO:0005886">
    <property type="term" value="C:plasma membrane"/>
    <property type="evidence" value="ECO:0007669"/>
    <property type="project" value="UniProtKB-SubCell"/>
</dbReference>
<dbReference type="CDD" id="cd12914">
    <property type="entry name" value="PDC1_DGC_like"/>
    <property type="match status" value="1"/>
</dbReference>
<keyword evidence="13" id="KW-0902">Two-component regulatory system</keyword>
<organism evidence="18 19">
    <name type="scientific">Nitrincola tapanii</name>
    <dbReference type="NCBI Taxonomy" id="1708751"/>
    <lineage>
        <taxon>Bacteria</taxon>
        <taxon>Pseudomonadati</taxon>
        <taxon>Pseudomonadota</taxon>
        <taxon>Gammaproteobacteria</taxon>
        <taxon>Oceanospirillales</taxon>
        <taxon>Oceanospirillaceae</taxon>
        <taxon>Nitrincola</taxon>
    </lineage>
</organism>
<evidence type="ECO:0000256" key="1">
    <source>
        <dbReference type="ARBA" id="ARBA00000085"/>
    </source>
</evidence>
<evidence type="ECO:0000256" key="7">
    <source>
        <dbReference type="ARBA" id="ARBA00022679"/>
    </source>
</evidence>
<dbReference type="Gene3D" id="1.10.287.130">
    <property type="match status" value="1"/>
</dbReference>
<dbReference type="PANTHER" id="PTHR43065">
    <property type="entry name" value="SENSOR HISTIDINE KINASE"/>
    <property type="match status" value="1"/>
</dbReference>
<dbReference type="PRINTS" id="PR00344">
    <property type="entry name" value="BCTRLSENSOR"/>
</dbReference>
<dbReference type="PROSITE" id="PS50109">
    <property type="entry name" value="HIS_KIN"/>
    <property type="match status" value="1"/>
</dbReference>
<evidence type="ECO:0000256" key="3">
    <source>
        <dbReference type="ARBA" id="ARBA00012438"/>
    </source>
</evidence>
<dbReference type="PIRSF" id="PIRSF036431">
    <property type="entry name" value="STHK_DctB"/>
    <property type="match status" value="1"/>
</dbReference>
<keyword evidence="7" id="KW-0808">Transferase</keyword>
<dbReference type="InterPro" id="IPR029151">
    <property type="entry name" value="Sensor-like_sf"/>
</dbReference>
<dbReference type="Pfam" id="PF02743">
    <property type="entry name" value="dCache_1"/>
    <property type="match status" value="1"/>
</dbReference>
<keyword evidence="6" id="KW-0597">Phosphoprotein</keyword>
<dbReference type="GO" id="GO:0000155">
    <property type="term" value="F:phosphorelay sensor kinase activity"/>
    <property type="evidence" value="ECO:0007669"/>
    <property type="project" value="InterPro"/>
</dbReference>
<evidence type="ECO:0000256" key="10">
    <source>
        <dbReference type="ARBA" id="ARBA00022777"/>
    </source>
</evidence>
<keyword evidence="8 16" id="KW-0812">Transmembrane</keyword>
<keyword evidence="10 18" id="KW-0418">Kinase</keyword>
<evidence type="ECO:0000256" key="8">
    <source>
        <dbReference type="ARBA" id="ARBA00022692"/>
    </source>
</evidence>